<dbReference type="CDD" id="cd18773">
    <property type="entry name" value="PDC1_HK_sensor"/>
    <property type="match status" value="1"/>
</dbReference>
<dbReference type="EMBL" id="MFJX01000066">
    <property type="protein sequence ID" value="OGG29484.1"/>
    <property type="molecule type" value="Genomic_DNA"/>
</dbReference>
<proteinExistence type="predicted"/>
<dbReference type="Proteomes" id="UP000176450">
    <property type="component" value="Unassembled WGS sequence"/>
</dbReference>
<evidence type="ECO:0000313" key="3">
    <source>
        <dbReference type="Proteomes" id="UP000176450"/>
    </source>
</evidence>
<keyword evidence="1" id="KW-1133">Transmembrane helix</keyword>
<comment type="caution">
    <text evidence="2">The sequence shown here is derived from an EMBL/GenBank/DDBJ whole genome shotgun (WGS) entry which is preliminary data.</text>
</comment>
<keyword evidence="1" id="KW-0472">Membrane</keyword>
<reference evidence="2 3" key="1">
    <citation type="journal article" date="2016" name="Nat. Commun.">
        <title>Thousands of microbial genomes shed light on interconnected biogeochemical processes in an aquifer system.</title>
        <authorList>
            <person name="Anantharaman K."/>
            <person name="Brown C.T."/>
            <person name="Hug L.A."/>
            <person name="Sharon I."/>
            <person name="Castelle C.J."/>
            <person name="Probst A.J."/>
            <person name="Thomas B.C."/>
            <person name="Singh A."/>
            <person name="Wilkins M.J."/>
            <person name="Karaoz U."/>
            <person name="Brodie E.L."/>
            <person name="Williams K.H."/>
            <person name="Hubbard S.S."/>
            <person name="Banfield J.F."/>
        </authorList>
    </citation>
    <scope>NUCLEOTIDE SEQUENCE [LARGE SCALE GENOMIC DNA]</scope>
</reference>
<protein>
    <recommendedName>
        <fullName evidence="4">Cache domain-containing protein</fullName>
    </recommendedName>
</protein>
<evidence type="ECO:0000313" key="2">
    <source>
        <dbReference type="EMBL" id="OGG29484.1"/>
    </source>
</evidence>
<keyword evidence="1" id="KW-0812">Transmembrane</keyword>
<accession>A0A1F6AXR2</accession>
<name>A0A1F6AXR2_9BACT</name>
<dbReference type="AlphaFoldDB" id="A0A1F6AXR2"/>
<dbReference type="Gene3D" id="3.30.450.20">
    <property type="entry name" value="PAS domain"/>
    <property type="match status" value="1"/>
</dbReference>
<evidence type="ECO:0000256" key="1">
    <source>
        <dbReference type="SAM" id="Phobius"/>
    </source>
</evidence>
<sequence>MKKKTQQLKSGVSVLWIIVGFSLLALLGWFGYTKLQGKPNTNEVVKTTEGEVLSPVIEAVLTQKLKLLEELAGDSVLVSETASSTKKNKALSESDIAKLDDKWKAAKDGDALIVQYLTNKVAKTLITFQEDNPGFVEIFVTDAVGLNVGQTNKTSDYLQADEDWWTGAYSKGAGKAYHGEIEYDESAQSESISLYVPVYAKDKTVVGVIKGVFNITALQKEL</sequence>
<organism evidence="2 3">
    <name type="scientific">Candidatus Gottesmanbacteria bacterium RIFCSPLOWO2_01_FULL_46_9</name>
    <dbReference type="NCBI Taxonomy" id="1798394"/>
    <lineage>
        <taxon>Bacteria</taxon>
        <taxon>Candidatus Gottesmaniibacteriota</taxon>
    </lineage>
</organism>
<feature type="transmembrane region" description="Helical" evidence="1">
    <location>
        <begin position="12"/>
        <end position="32"/>
    </location>
</feature>
<gene>
    <name evidence="2" type="ORF">A3A63_01465</name>
</gene>
<evidence type="ECO:0008006" key="4">
    <source>
        <dbReference type="Google" id="ProtNLM"/>
    </source>
</evidence>